<dbReference type="Proteomes" id="UP000288024">
    <property type="component" value="Unassembled WGS sequence"/>
</dbReference>
<evidence type="ECO:0000313" key="2">
    <source>
        <dbReference type="EMBL" id="RVT63696.1"/>
    </source>
</evidence>
<evidence type="ECO:0000313" key="3">
    <source>
        <dbReference type="Proteomes" id="UP000288024"/>
    </source>
</evidence>
<comment type="caution">
    <text evidence="2">The sequence shown here is derived from an EMBL/GenBank/DDBJ whole genome shotgun (WGS) entry which is preliminary data.</text>
</comment>
<dbReference type="EMBL" id="RZTZ01000003">
    <property type="protein sequence ID" value="RVT63696.1"/>
    <property type="molecule type" value="Genomic_DNA"/>
</dbReference>
<dbReference type="GeneID" id="87616976"/>
<keyword evidence="1" id="KW-0732">Signal</keyword>
<feature type="chain" id="PRO_5039379176" evidence="1">
    <location>
        <begin position="24"/>
        <end position="117"/>
    </location>
</feature>
<reference evidence="2 3" key="1">
    <citation type="submission" date="2019-01" db="EMBL/GenBank/DDBJ databases">
        <title>Bacillus sp. M5HDSG1-1, whole genome shotgun sequence.</title>
        <authorList>
            <person name="Tuo L."/>
        </authorList>
    </citation>
    <scope>NUCLEOTIDE SEQUENCE [LARGE SCALE GENOMIC DNA]</scope>
    <source>
        <strain evidence="2 3">M5HDSG1-1</strain>
    </source>
</reference>
<protein>
    <submittedName>
        <fullName evidence="2">Uncharacterized protein</fullName>
    </submittedName>
</protein>
<organism evidence="2 3">
    <name type="scientific">Niallia taxi</name>
    <dbReference type="NCBI Taxonomy" id="2499688"/>
    <lineage>
        <taxon>Bacteria</taxon>
        <taxon>Bacillati</taxon>
        <taxon>Bacillota</taxon>
        <taxon>Bacilli</taxon>
        <taxon>Bacillales</taxon>
        <taxon>Bacillaceae</taxon>
        <taxon>Niallia</taxon>
    </lineage>
</organism>
<accession>A0A437KCC3</accession>
<feature type="signal peptide" evidence="1">
    <location>
        <begin position="1"/>
        <end position="23"/>
    </location>
</feature>
<gene>
    <name evidence="2" type="ORF">EM808_10550</name>
</gene>
<proteinExistence type="predicted"/>
<dbReference type="RefSeq" id="WP_127738173.1">
    <property type="nucleotide sequence ID" value="NZ_CAJCKN010000010.1"/>
</dbReference>
<dbReference type="PROSITE" id="PS51257">
    <property type="entry name" value="PROKAR_LIPOPROTEIN"/>
    <property type="match status" value="1"/>
</dbReference>
<dbReference type="AlphaFoldDB" id="A0A437KCC3"/>
<sequence>MRKWAVIVMVALFLAGCSSETYENDMKAAKTAIESGDLKKALLSLELALEQKPKDKAAQDLHKRVAGLMDIKTAIDNGNWSDALAKASHLAEDGKVDKDLDTLLDKYLVAAEANANE</sequence>
<evidence type="ECO:0000256" key="1">
    <source>
        <dbReference type="SAM" id="SignalP"/>
    </source>
</evidence>
<name>A0A437KCC3_9BACI</name>
<keyword evidence="3" id="KW-1185">Reference proteome</keyword>